<gene>
    <name evidence="2" type="ORF">LSAA_14528</name>
</gene>
<keyword evidence="3" id="KW-1185">Reference proteome</keyword>
<dbReference type="PANTHER" id="PTHR15715:SF37">
    <property type="entry name" value="LD47843P"/>
    <property type="match status" value="1"/>
</dbReference>
<accession>A0A7R8D999</accession>
<evidence type="ECO:0000256" key="1">
    <source>
        <dbReference type="SAM" id="Coils"/>
    </source>
</evidence>
<reference evidence="2" key="1">
    <citation type="submission" date="2021-02" db="EMBL/GenBank/DDBJ databases">
        <authorList>
            <person name="Bekaert M."/>
        </authorList>
    </citation>
    <scope>NUCLEOTIDE SEQUENCE</scope>
    <source>
        <strain evidence="2">IoA-00</strain>
    </source>
</reference>
<keyword evidence="1" id="KW-0175">Coiled coil</keyword>
<dbReference type="Gene3D" id="2.60.200.20">
    <property type="match status" value="1"/>
</dbReference>
<dbReference type="CDD" id="cd22679">
    <property type="entry name" value="FHA_SLMAP"/>
    <property type="match status" value="1"/>
</dbReference>
<dbReference type="InterPro" id="IPR008984">
    <property type="entry name" value="SMAD_FHA_dom_sf"/>
</dbReference>
<dbReference type="InterPro" id="IPR051176">
    <property type="entry name" value="Cent_Immune-Sig_Mod"/>
</dbReference>
<evidence type="ECO:0000313" key="3">
    <source>
        <dbReference type="Proteomes" id="UP000675881"/>
    </source>
</evidence>
<dbReference type="InterPro" id="IPR000253">
    <property type="entry name" value="FHA_dom"/>
</dbReference>
<dbReference type="EMBL" id="HG994587">
    <property type="protein sequence ID" value="CAF3016101.1"/>
    <property type="molecule type" value="Genomic_DNA"/>
</dbReference>
<dbReference type="Pfam" id="PF00498">
    <property type="entry name" value="FHA"/>
    <property type="match status" value="1"/>
</dbReference>
<dbReference type="SUPFAM" id="SSF49879">
    <property type="entry name" value="SMAD/FHA domain"/>
    <property type="match status" value="1"/>
</dbReference>
<dbReference type="AlphaFoldDB" id="A0A7R8D999"/>
<feature type="coiled-coil region" evidence="1">
    <location>
        <begin position="351"/>
        <end position="378"/>
    </location>
</feature>
<evidence type="ECO:0000313" key="2">
    <source>
        <dbReference type="EMBL" id="CAF3016101.1"/>
    </source>
</evidence>
<dbReference type="PROSITE" id="PS50006">
    <property type="entry name" value="FHA_DOMAIN"/>
    <property type="match status" value="1"/>
</dbReference>
<dbReference type="Proteomes" id="UP000675881">
    <property type="component" value="Chromosome 8"/>
</dbReference>
<organism evidence="2 3">
    <name type="scientific">Lepeophtheirus salmonis</name>
    <name type="common">Salmon louse</name>
    <name type="synonym">Caligus salmonis</name>
    <dbReference type="NCBI Taxonomy" id="72036"/>
    <lineage>
        <taxon>Eukaryota</taxon>
        <taxon>Metazoa</taxon>
        <taxon>Ecdysozoa</taxon>
        <taxon>Arthropoda</taxon>
        <taxon>Crustacea</taxon>
        <taxon>Multicrustacea</taxon>
        <taxon>Hexanauplia</taxon>
        <taxon>Copepoda</taxon>
        <taxon>Siphonostomatoida</taxon>
        <taxon>Caligidae</taxon>
        <taxon>Lepeophtheirus</taxon>
    </lineage>
</organism>
<name>A0A7R8D999_LEPSM</name>
<dbReference type="CDD" id="cd21911">
    <property type="entry name" value="CC1_SLMAP"/>
    <property type="match status" value="1"/>
</dbReference>
<dbReference type="OrthoDB" id="687730at2759"/>
<protein>
    <submittedName>
        <fullName evidence="2">Sarcolemmal membrane-associated protein</fullName>
    </submittedName>
</protein>
<dbReference type="SMART" id="SM00240">
    <property type="entry name" value="FHA"/>
    <property type="match status" value="1"/>
</dbReference>
<proteinExistence type="predicted"/>
<dbReference type="PANTHER" id="PTHR15715">
    <property type="entry name" value="CENTROSOMAL PROTEIN OF 170 KDA"/>
    <property type="match status" value="1"/>
</dbReference>
<sequence length="450" mass="51542">MLKLDLAQQLGAQRNSSKLVEKIPRLITPIAKLICCSNSHQFEDRTLHLDGSVKIGRTVVKAQPDLSNAIFDCKVLSRNHALLWYDDITHNFYIQDTKSSNGTFVNNDRLSKSSDESDPRIIYSGDILQFGVEVMEGKNAHKVAHGCIIAKIQLILPDGKEPMIEEDPSSLSELYELNQHIQEALAREQLLETKLNIFQRILHQTETASTKTWQALIDEDRLLSRIEILERQLAACASKNDDKLKEELKWYLEEKEIYQQTAKITLKKLVDEKLEAVKSVKDLRSALIHTEDEFATLRQLYDRDLLENQQLTRQHPLKQPFVEHKEVLTDPIEPIVLGDPQKDNDKTSIELEETNKLVNTQQDEIKRLKVKLGQLESVLSELKVGPLSGENDDSFNIISSAVESATKEGFHHPNLKELQLYEENLIQAEKKIAKLILVKESTYILRMKRN</sequence>